<evidence type="ECO:0000313" key="1">
    <source>
        <dbReference type="EMBL" id="AZR73438.1"/>
    </source>
</evidence>
<gene>
    <name evidence="1" type="ORF">BBF96_08615</name>
</gene>
<dbReference type="Proteomes" id="UP000267250">
    <property type="component" value="Chromosome"/>
</dbReference>
<dbReference type="KEGG" id="aft:BBF96_08615"/>
<dbReference type="OrthoDB" id="3401376at2"/>
<organism evidence="1 2">
    <name type="scientific">Anoxybacter fermentans</name>
    <dbReference type="NCBI Taxonomy" id="1323375"/>
    <lineage>
        <taxon>Bacteria</taxon>
        <taxon>Bacillati</taxon>
        <taxon>Bacillota</taxon>
        <taxon>Clostridia</taxon>
        <taxon>Halanaerobiales</taxon>
        <taxon>Anoxybacter</taxon>
    </lineage>
</organism>
<sequence>MIRIRLGQVIDIIEDYEDLVIVKVLVDGEVAKAIHYPEIGGLVKIGQKVILNTTARNLNLGTGGYHFILHVYGNDSLDPESCGHIMKLRYTPYQLKVLSVEEEESPYHAQLKKADTLAGMPVIVAPLHSMITPIAVVIKNLKPQTKIVYLMSDGGALPLAISKLVRSLKKRGFIEGTITFGHAFGGDLEAVNVYTALLAAKWVFKADIVIIAMGPGIVGTGTPYGFSGVEQANFLHAAALLCGDPIAVLRISFADSRSRHWGISHHSRIVLGKLTLIKSSIAIPELDGKKKEIIEKQLINSGIKEKHLISYFPTDQVEHVLNDDSLNLQTMGRKFSEDREFFLTAGLAGMLALHRIS</sequence>
<protein>
    <recommendedName>
        <fullName evidence="3">DUF3866 domain-containing protein</fullName>
    </recommendedName>
</protein>
<evidence type="ECO:0000313" key="2">
    <source>
        <dbReference type="Proteomes" id="UP000267250"/>
    </source>
</evidence>
<dbReference type="RefSeq" id="WP_127016779.1">
    <property type="nucleotide sequence ID" value="NZ_CP016379.1"/>
</dbReference>
<reference evidence="1 2" key="1">
    <citation type="submission" date="2016-07" db="EMBL/GenBank/DDBJ databases">
        <title>Genome and transcriptome analysis of iron-reducing fermentative bacteria Anoxybacter fermentans.</title>
        <authorList>
            <person name="Zeng X."/>
            <person name="Shao Z."/>
        </authorList>
    </citation>
    <scope>NUCLEOTIDE SEQUENCE [LARGE SCALE GENOMIC DNA]</scope>
    <source>
        <strain evidence="1 2">DY22613</strain>
    </source>
</reference>
<evidence type="ECO:0008006" key="3">
    <source>
        <dbReference type="Google" id="ProtNLM"/>
    </source>
</evidence>
<dbReference type="EMBL" id="CP016379">
    <property type="protein sequence ID" value="AZR73438.1"/>
    <property type="molecule type" value="Genomic_DNA"/>
</dbReference>
<dbReference type="Pfam" id="PF12982">
    <property type="entry name" value="DUF3866"/>
    <property type="match status" value="1"/>
</dbReference>
<dbReference type="AlphaFoldDB" id="A0A3Q9HR22"/>
<keyword evidence="2" id="KW-1185">Reference proteome</keyword>
<dbReference type="InterPro" id="IPR024479">
    <property type="entry name" value="DUF3866"/>
</dbReference>
<accession>A0A3Q9HR22</accession>
<name>A0A3Q9HR22_9FIRM</name>
<proteinExistence type="predicted"/>